<comment type="caution">
    <text evidence="1">The sequence shown here is derived from an EMBL/GenBank/DDBJ whole genome shotgun (WGS) entry which is preliminary data.</text>
</comment>
<proteinExistence type="predicted"/>
<name>A0ABS0SDG1_9HYPH</name>
<organism evidence="1 2">
    <name type="scientific">Aquamicrobium zhengzhouense</name>
    <dbReference type="NCBI Taxonomy" id="2781738"/>
    <lineage>
        <taxon>Bacteria</taxon>
        <taxon>Pseudomonadati</taxon>
        <taxon>Pseudomonadota</taxon>
        <taxon>Alphaproteobacteria</taxon>
        <taxon>Hyphomicrobiales</taxon>
        <taxon>Phyllobacteriaceae</taxon>
        <taxon>Aquamicrobium</taxon>
    </lineage>
</organism>
<dbReference type="Proteomes" id="UP000601789">
    <property type="component" value="Unassembled WGS sequence"/>
</dbReference>
<accession>A0ABS0SDG1</accession>
<reference evidence="1 2" key="1">
    <citation type="submission" date="2020-10" db="EMBL/GenBank/DDBJ databases">
        <title>Aquamicrobium zhengzhouensis sp. nov., a exopolysaccharide producing bacterium isolated from farmland soil.</title>
        <authorList>
            <person name="Wang X."/>
        </authorList>
    </citation>
    <scope>NUCLEOTIDE SEQUENCE [LARGE SCALE GENOMIC DNA]</scope>
    <source>
        <strain evidence="2">cd-1</strain>
    </source>
</reference>
<protein>
    <submittedName>
        <fullName evidence="1">Anti-sigma factor</fullName>
    </submittedName>
</protein>
<sequence>MFPERDPVTEHDLNAYVDDQLSPALRVDVAAWLAGHPEEAARVMADLRARDELRLALALPNASGNPTTTAIARKLERGLGMGRLYARLQQAASIAILVGIGWAANEVVGPLGVTQSVASAPPPAYVEDARRAHRTAVIRSGMTSQPETTVYDPVEIRAMTAIIMPTLPKDWRVTDVQLFPSQFGPSVELSAEAEDLGHVSLFAVRPGTFDVIKPTAAPGEDASAVFFQIGEVAYAVVAAGDAKALDQAAERLADTLY</sequence>
<evidence type="ECO:0000313" key="1">
    <source>
        <dbReference type="EMBL" id="MBI1620680.1"/>
    </source>
</evidence>
<evidence type="ECO:0000313" key="2">
    <source>
        <dbReference type="Proteomes" id="UP000601789"/>
    </source>
</evidence>
<dbReference type="EMBL" id="JADGMQ010000004">
    <property type="protein sequence ID" value="MBI1620680.1"/>
    <property type="molecule type" value="Genomic_DNA"/>
</dbReference>
<keyword evidence="2" id="KW-1185">Reference proteome</keyword>
<gene>
    <name evidence="1" type="ORF">IOD40_08400</name>
</gene>
<dbReference type="RefSeq" id="WP_198476088.1">
    <property type="nucleotide sequence ID" value="NZ_JADGMQ010000004.1"/>
</dbReference>